<dbReference type="KEGG" id="epi:Q3V30_22485"/>
<dbReference type="AlphaFoldDB" id="A0AA50HT23"/>
<dbReference type="EMBL" id="CP132355">
    <property type="protein sequence ID" value="WLS81233.1"/>
    <property type="molecule type" value="Genomic_DNA"/>
</dbReference>
<dbReference type="Proteomes" id="UP001228139">
    <property type="component" value="Plasmid unnamed2"/>
</dbReference>
<geneLocation type="plasmid" evidence="2 3">
    <name>unnamed2</name>
</geneLocation>
<accession>A0AA50HT23</accession>
<keyword evidence="2" id="KW-0614">Plasmid</keyword>
<sequence length="217" mass="24406">MLSTSAFLALAMQCATSVHPDTSHEVARVESGYNPYAIAEIIPKDKRKPGDNGVITHLPKTKEEALKIIQRIESINRRFSVGLMQITSTNFIKYGVTAENLLSPCPNLSVFEKILVDCYQRGGSLKNALSCYYSGNFVTGKKAEPTFNNTSYTQRIGYDRTDQKQNWVVPSVKEEVNKENEKSTLRKNNPNEITVYPQYAMRGVVSNEKETNDVENE</sequence>
<proteinExistence type="predicted"/>
<protein>
    <submittedName>
        <fullName evidence="2">Lytic transglycosylase domain-containing protein</fullName>
    </submittedName>
</protein>
<organism evidence="2 3">
    <name type="scientific">Erwinia pyri</name>
    <dbReference type="NCBI Taxonomy" id="3062598"/>
    <lineage>
        <taxon>Bacteria</taxon>
        <taxon>Pseudomonadati</taxon>
        <taxon>Pseudomonadota</taxon>
        <taxon>Gammaproteobacteria</taxon>
        <taxon>Enterobacterales</taxon>
        <taxon>Erwiniaceae</taxon>
        <taxon>Erwinia</taxon>
    </lineage>
</organism>
<dbReference type="InterPro" id="IPR023346">
    <property type="entry name" value="Lysozyme-like_dom_sf"/>
</dbReference>
<keyword evidence="3" id="KW-1185">Reference proteome</keyword>
<dbReference type="CDD" id="cd16892">
    <property type="entry name" value="LT_VirB1-like"/>
    <property type="match status" value="1"/>
</dbReference>
<dbReference type="SUPFAM" id="SSF53955">
    <property type="entry name" value="Lysozyme-like"/>
    <property type="match status" value="1"/>
</dbReference>
<gene>
    <name evidence="2" type="ORF">Q3V30_22485</name>
</gene>
<dbReference type="InterPro" id="IPR008258">
    <property type="entry name" value="Transglycosylase_SLT_dom_1"/>
</dbReference>
<evidence type="ECO:0000259" key="1">
    <source>
        <dbReference type="Pfam" id="PF01464"/>
    </source>
</evidence>
<dbReference type="Pfam" id="PF01464">
    <property type="entry name" value="SLT"/>
    <property type="match status" value="1"/>
</dbReference>
<reference evidence="2 3" key="1">
    <citation type="submission" date="2023-07" db="EMBL/GenBank/DDBJ databases">
        <title>Pathogenic bacteria of pear tree diseases.</title>
        <authorList>
            <person name="Zhang Z."/>
            <person name="He L."/>
            <person name="Huang R."/>
        </authorList>
    </citation>
    <scope>NUCLEOTIDE SEQUENCE [LARGE SCALE GENOMIC DNA]</scope>
    <source>
        <strain evidence="2 3">DE2</strain>
        <plasmid evidence="2 3">unnamed2</plasmid>
    </source>
</reference>
<evidence type="ECO:0000313" key="3">
    <source>
        <dbReference type="Proteomes" id="UP001228139"/>
    </source>
</evidence>
<evidence type="ECO:0000313" key="2">
    <source>
        <dbReference type="EMBL" id="WLS81233.1"/>
    </source>
</evidence>
<dbReference type="RefSeq" id="WP_306213599.1">
    <property type="nucleotide sequence ID" value="NZ_CP132355.1"/>
</dbReference>
<name>A0AA50HT23_9GAMM</name>
<dbReference type="Gene3D" id="1.10.530.10">
    <property type="match status" value="1"/>
</dbReference>
<feature type="domain" description="Transglycosylase SLT" evidence="1">
    <location>
        <begin position="12"/>
        <end position="144"/>
    </location>
</feature>